<evidence type="ECO:0000259" key="1">
    <source>
        <dbReference type="Pfam" id="PF13460"/>
    </source>
</evidence>
<dbReference type="PANTHER" id="PTHR47129:SF1">
    <property type="entry name" value="NMRA-LIKE DOMAIN-CONTAINING PROTEIN"/>
    <property type="match status" value="1"/>
</dbReference>
<gene>
    <name evidence="2" type="primary">ycf39</name>
    <name evidence="2" type="ORF">GKIL_1317</name>
</gene>
<feature type="domain" description="NAD(P)-binding" evidence="1">
    <location>
        <begin position="6"/>
        <end position="145"/>
    </location>
</feature>
<organism evidence="2 3">
    <name type="scientific">Gloeobacter kilaueensis (strain ATCC BAA-2537 / CCAP 1431/1 / ULC 316 / JS1)</name>
    <dbReference type="NCBI Taxonomy" id="1183438"/>
    <lineage>
        <taxon>Bacteria</taxon>
        <taxon>Bacillati</taxon>
        <taxon>Cyanobacteriota</taxon>
        <taxon>Cyanophyceae</taxon>
        <taxon>Gloeobacterales</taxon>
        <taxon>Gloeobacteraceae</taxon>
        <taxon>Gloeobacter</taxon>
    </lineage>
</organism>
<dbReference type="InterPro" id="IPR052718">
    <property type="entry name" value="NmrA-type_oxidoreductase"/>
</dbReference>
<dbReference type="Gene3D" id="3.40.50.720">
    <property type="entry name" value="NAD(P)-binding Rossmann-like Domain"/>
    <property type="match status" value="1"/>
</dbReference>
<dbReference type="Pfam" id="PF13460">
    <property type="entry name" value="NAD_binding_10"/>
    <property type="match status" value="1"/>
</dbReference>
<dbReference type="InterPro" id="IPR016040">
    <property type="entry name" value="NAD(P)-bd_dom"/>
</dbReference>
<dbReference type="STRING" id="1183438.GKIL_1317"/>
<dbReference type="AlphaFoldDB" id="U5QFA6"/>
<keyword evidence="3" id="KW-1185">Reference proteome</keyword>
<name>U5QFA6_GLOK1</name>
<dbReference type="OrthoDB" id="152510at2"/>
<dbReference type="KEGG" id="glj:GKIL_1317"/>
<evidence type="ECO:0000313" key="3">
    <source>
        <dbReference type="Proteomes" id="UP000017396"/>
    </source>
</evidence>
<evidence type="ECO:0000313" key="2">
    <source>
        <dbReference type="EMBL" id="AGY57563.1"/>
    </source>
</evidence>
<dbReference type="eggNOG" id="COG0702">
    <property type="taxonomic scope" value="Bacteria"/>
</dbReference>
<proteinExistence type="predicted"/>
<accession>U5QFA6</accession>
<dbReference type="SUPFAM" id="SSF51735">
    <property type="entry name" value="NAD(P)-binding Rossmann-fold domains"/>
    <property type="match status" value="1"/>
</dbReference>
<dbReference type="EMBL" id="CP003587">
    <property type="protein sequence ID" value="AGY57563.1"/>
    <property type="molecule type" value="Genomic_DNA"/>
</dbReference>
<dbReference type="PANTHER" id="PTHR47129">
    <property type="entry name" value="QUINONE OXIDOREDUCTASE 2"/>
    <property type="match status" value="1"/>
</dbReference>
<dbReference type="PATRIC" id="fig|1183438.3.peg.1296"/>
<reference evidence="2 3" key="1">
    <citation type="journal article" date="2013" name="PLoS ONE">
        <title>Cultivation and Complete Genome Sequencing of Gloeobacter kilaueensis sp. nov., from a Lava Cave in Kilauea Caldera, Hawai'i.</title>
        <authorList>
            <person name="Saw J.H."/>
            <person name="Schatz M."/>
            <person name="Brown M.V."/>
            <person name="Kunkel D.D."/>
            <person name="Foster J.S."/>
            <person name="Shick H."/>
            <person name="Christensen S."/>
            <person name="Hou S."/>
            <person name="Wan X."/>
            <person name="Donachie S.P."/>
        </authorList>
    </citation>
    <scope>NUCLEOTIDE SEQUENCE [LARGE SCALE GENOMIC DNA]</scope>
    <source>
        <strain evidence="3">JS</strain>
    </source>
</reference>
<dbReference type="HOGENOM" id="CLU_007383_10_4_3"/>
<protein>
    <submittedName>
        <fullName evidence="2">NmrA family protein</fullName>
    </submittedName>
</protein>
<dbReference type="RefSeq" id="WP_023172656.1">
    <property type="nucleotide sequence ID" value="NC_022600.1"/>
</dbReference>
<dbReference type="InterPro" id="IPR036291">
    <property type="entry name" value="NAD(P)-bd_dom_sf"/>
</dbReference>
<sequence>MIVVTGASGQLGRRIVEQLLKRIAPERIGVSVRDPAKAADLAGCGVRVRAGDFADPESLRASFEGATQVLITSSNARVYGGDPLVQHRNAIEAARAAGAERIVYTSHMAASDRSAFPPMLEHAATEAMLAESGLAWTALRNGFYAQSALQFMGDWRNTGVIAAPEDGPVCWTTHSDLAGAVAVVLSEPGRFDGPTPPLTGSEALDLAALAQIASEILGRPVERLVIPDDHLQSAMTARGALPYAVNALLGFYRAGRAGEFAAMNPTLGTLLGYKPTAMAQVLAGAV</sequence>
<dbReference type="Gene3D" id="3.90.25.10">
    <property type="entry name" value="UDP-galactose 4-epimerase, domain 1"/>
    <property type="match status" value="1"/>
</dbReference>
<dbReference type="Proteomes" id="UP000017396">
    <property type="component" value="Chromosome"/>
</dbReference>